<feature type="domain" description="HTH bat-type" evidence="3">
    <location>
        <begin position="156"/>
        <end position="207"/>
    </location>
</feature>
<evidence type="ECO:0000259" key="3">
    <source>
        <dbReference type="Pfam" id="PF04967"/>
    </source>
</evidence>
<dbReference type="InterPro" id="IPR007050">
    <property type="entry name" value="HTH_bacterioopsin"/>
</dbReference>
<dbReference type="OrthoDB" id="202021at2157"/>
<gene>
    <name evidence="5" type="ORF">HUG10_11870</name>
</gene>
<proteinExistence type="predicted"/>
<dbReference type="AlphaFoldDB" id="A0A7D5GCH5"/>
<name>A0A7D5GCH5_9EURY</name>
<organism evidence="5 6">
    <name type="scientific">Halorarum halophilum</name>
    <dbReference type="NCBI Taxonomy" id="2743090"/>
    <lineage>
        <taxon>Archaea</taxon>
        <taxon>Methanobacteriati</taxon>
        <taxon>Methanobacteriota</taxon>
        <taxon>Stenosarchaea group</taxon>
        <taxon>Halobacteria</taxon>
        <taxon>Halobacteriales</taxon>
        <taxon>Haloferacaceae</taxon>
        <taxon>Halorarum</taxon>
    </lineage>
</organism>
<dbReference type="InterPro" id="IPR031803">
    <property type="entry name" value="BAT_GAF/HTH-assoc"/>
</dbReference>
<dbReference type="PANTHER" id="PTHR34236">
    <property type="entry name" value="DIMETHYL SULFOXIDE REDUCTASE TRANSCRIPTIONAL ACTIVATOR"/>
    <property type="match status" value="1"/>
</dbReference>
<keyword evidence="1" id="KW-0805">Transcription regulation</keyword>
<evidence type="ECO:0000313" key="6">
    <source>
        <dbReference type="Proteomes" id="UP000509750"/>
    </source>
</evidence>
<evidence type="ECO:0000259" key="4">
    <source>
        <dbReference type="Pfam" id="PF15915"/>
    </source>
</evidence>
<dbReference type="RefSeq" id="WP_179169780.1">
    <property type="nucleotide sequence ID" value="NZ_CP058529.1"/>
</dbReference>
<protein>
    <submittedName>
        <fullName evidence="5">Helix-turn-helix domain-containing protein</fullName>
    </submittedName>
</protein>
<evidence type="ECO:0000256" key="1">
    <source>
        <dbReference type="ARBA" id="ARBA00023015"/>
    </source>
</evidence>
<dbReference type="Pfam" id="PF04967">
    <property type="entry name" value="HTH_10"/>
    <property type="match status" value="1"/>
</dbReference>
<dbReference type="EMBL" id="CP058529">
    <property type="protein sequence ID" value="QLG28205.1"/>
    <property type="molecule type" value="Genomic_DNA"/>
</dbReference>
<keyword evidence="2" id="KW-0804">Transcription</keyword>
<dbReference type="PANTHER" id="PTHR34236:SF1">
    <property type="entry name" value="DIMETHYL SULFOXIDE REDUCTASE TRANSCRIPTIONAL ACTIVATOR"/>
    <property type="match status" value="1"/>
</dbReference>
<feature type="domain" description="Bacterioopsin transcriptional activator GAF and HTH associated" evidence="4">
    <location>
        <begin position="3"/>
        <end position="146"/>
    </location>
</feature>
<accession>A0A7D5GCH5</accession>
<sequence>MSVILEFTIDSDEFALGTALGGIPGMVIELERLVPMGGSSIPFFWASGGDFDALETQVRESDLVTGLTALDRIDDMVHYRVDWVGETGVLLKGIHDMGGAILEGTSNGTWHFRVRFPDHQALAAFYNYLTEHDVSVHVERVYTLTEETSRVRAFDLTHDQREALVLALDRGYFATPSEASLDDLAEDLGITQQALSKRIRRGNEKVLRNVLGSSANDLL</sequence>
<evidence type="ECO:0000256" key="2">
    <source>
        <dbReference type="ARBA" id="ARBA00023163"/>
    </source>
</evidence>
<reference evidence="5 6" key="1">
    <citation type="submission" date="2020-07" db="EMBL/GenBank/DDBJ databases">
        <title>Gai3-2, isolated from salt lake.</title>
        <authorList>
            <person name="Cui H."/>
            <person name="Shi X."/>
        </authorList>
    </citation>
    <scope>NUCLEOTIDE SEQUENCE [LARGE SCALE GENOMIC DNA]</scope>
    <source>
        <strain evidence="5 6">Gai3-2</strain>
    </source>
</reference>
<evidence type="ECO:0000313" key="5">
    <source>
        <dbReference type="EMBL" id="QLG28205.1"/>
    </source>
</evidence>
<dbReference type="KEGG" id="halg:HUG10_11870"/>
<dbReference type="GeneID" id="56029541"/>
<dbReference type="Pfam" id="PF15915">
    <property type="entry name" value="BAT"/>
    <property type="match status" value="1"/>
</dbReference>
<keyword evidence="6" id="KW-1185">Reference proteome</keyword>
<dbReference type="Proteomes" id="UP000509750">
    <property type="component" value="Chromosome"/>
</dbReference>